<keyword evidence="1" id="KW-0812">Transmembrane</keyword>
<feature type="transmembrane region" description="Helical" evidence="1">
    <location>
        <begin position="153"/>
        <end position="171"/>
    </location>
</feature>
<reference evidence="2" key="1">
    <citation type="submission" date="2021-01" db="EMBL/GenBank/DDBJ databases">
        <title>Whole genome shotgun sequence of Actinoplanes ferrugineus NBRC 15555.</title>
        <authorList>
            <person name="Komaki H."/>
            <person name="Tamura T."/>
        </authorList>
    </citation>
    <scope>NUCLEOTIDE SEQUENCE</scope>
    <source>
        <strain evidence="2">NBRC 15555</strain>
    </source>
</reference>
<feature type="transmembrane region" description="Helical" evidence="1">
    <location>
        <begin position="84"/>
        <end position="108"/>
    </location>
</feature>
<evidence type="ECO:0000313" key="3">
    <source>
        <dbReference type="Proteomes" id="UP000598174"/>
    </source>
</evidence>
<feature type="transmembrane region" description="Helical" evidence="1">
    <location>
        <begin position="241"/>
        <end position="263"/>
    </location>
</feature>
<keyword evidence="3" id="KW-1185">Reference proteome</keyword>
<dbReference type="AlphaFoldDB" id="A0A919ME81"/>
<feature type="transmembrane region" description="Helical" evidence="1">
    <location>
        <begin position="200"/>
        <end position="221"/>
    </location>
</feature>
<name>A0A919ME81_9ACTN</name>
<protein>
    <submittedName>
        <fullName evidence="2">Uncharacterized protein</fullName>
    </submittedName>
</protein>
<accession>A0A919ME81</accession>
<evidence type="ECO:0000256" key="1">
    <source>
        <dbReference type="SAM" id="Phobius"/>
    </source>
</evidence>
<proteinExistence type="predicted"/>
<gene>
    <name evidence="2" type="ORF">Afe05nite_32140</name>
</gene>
<keyword evidence="1" id="KW-0472">Membrane</keyword>
<sequence>MLPAMRGDGGSSRAPAVLPLRVTTVGESLDCAVVLLRQRAVPLLVVSAVLAAGEQWLLGVLRAGAGLLPPYYEPHARLHQWGDWWQILATGFALEVGIVAVLGAYAGAAAGPALLGRPAGGWSLWRRARLGRTLPVALLLAVAAWPLAWGGVVGLLALCALFGLATPILAMERTGNPLRALGRSAALSVRGGLRVARVRFLGYLTWLAIRFALGAAWLAVADTVLGLAGAGSGWVRWATPVAWGLANTVAYAALACLDAVLLVESRIRTEGLDIGVRRSRARGEDETAMLGAGR</sequence>
<dbReference type="EMBL" id="BOMM01000028">
    <property type="protein sequence ID" value="GIE11374.1"/>
    <property type="molecule type" value="Genomic_DNA"/>
</dbReference>
<dbReference type="Proteomes" id="UP000598174">
    <property type="component" value="Unassembled WGS sequence"/>
</dbReference>
<comment type="caution">
    <text evidence="2">The sequence shown here is derived from an EMBL/GenBank/DDBJ whole genome shotgun (WGS) entry which is preliminary data.</text>
</comment>
<keyword evidence="1" id="KW-1133">Transmembrane helix</keyword>
<evidence type="ECO:0000313" key="2">
    <source>
        <dbReference type="EMBL" id="GIE11374.1"/>
    </source>
</evidence>
<organism evidence="2 3">
    <name type="scientific">Paractinoplanes ferrugineus</name>
    <dbReference type="NCBI Taxonomy" id="113564"/>
    <lineage>
        <taxon>Bacteria</taxon>
        <taxon>Bacillati</taxon>
        <taxon>Actinomycetota</taxon>
        <taxon>Actinomycetes</taxon>
        <taxon>Micromonosporales</taxon>
        <taxon>Micromonosporaceae</taxon>
        <taxon>Paractinoplanes</taxon>
    </lineage>
</organism>